<dbReference type="AlphaFoldDB" id="A0A212C4P4"/>
<dbReference type="GO" id="GO:0005886">
    <property type="term" value="C:plasma membrane"/>
    <property type="evidence" value="ECO:0007669"/>
    <property type="project" value="UniProtKB-SubCell"/>
</dbReference>
<comment type="caution">
    <text evidence="14">The sequence shown here is derived from an EMBL/GenBank/DDBJ whole genome shotgun (WGS) entry which is preliminary data.</text>
</comment>
<protein>
    <submittedName>
        <fullName evidence="14">GPC6</fullName>
    </submittedName>
</protein>
<evidence type="ECO:0000256" key="1">
    <source>
        <dbReference type="ARBA" id="ARBA00004609"/>
    </source>
</evidence>
<evidence type="ECO:0000256" key="10">
    <source>
        <dbReference type="ARBA" id="ARBA00023288"/>
    </source>
</evidence>
<comment type="similarity">
    <text evidence="2 11">Belongs to the glypican family.</text>
</comment>
<name>A0A212C4P4_CEREH</name>
<evidence type="ECO:0000256" key="3">
    <source>
        <dbReference type="ARBA" id="ARBA00022475"/>
    </source>
</evidence>
<evidence type="ECO:0000256" key="11">
    <source>
        <dbReference type="RuleBase" id="RU003518"/>
    </source>
</evidence>
<keyword evidence="6 12" id="KW-0654">Proteoglycan</keyword>
<dbReference type="PANTHER" id="PTHR10822:SF31">
    <property type="entry name" value="GLYPICAN-6"/>
    <property type="match status" value="1"/>
</dbReference>
<keyword evidence="15" id="KW-1185">Reference proteome</keyword>
<comment type="subcellular location">
    <subcellularLocation>
        <location evidence="1 12">Cell membrane</location>
        <topology evidence="1 12">Lipid-anchor</topology>
        <topology evidence="1 12">GPI-anchor</topology>
    </subcellularLocation>
</comment>
<dbReference type="InterPro" id="IPR001863">
    <property type="entry name" value="Glypican"/>
</dbReference>
<dbReference type="GO" id="GO:0045202">
    <property type="term" value="C:synapse"/>
    <property type="evidence" value="ECO:0007669"/>
    <property type="project" value="TreeGrafter"/>
</dbReference>
<evidence type="ECO:0000256" key="6">
    <source>
        <dbReference type="ARBA" id="ARBA00022974"/>
    </source>
</evidence>
<organism evidence="14 15">
    <name type="scientific">Cervus elaphus hippelaphus</name>
    <name type="common">European red deer</name>
    <dbReference type="NCBI Taxonomy" id="46360"/>
    <lineage>
        <taxon>Eukaryota</taxon>
        <taxon>Metazoa</taxon>
        <taxon>Chordata</taxon>
        <taxon>Craniata</taxon>
        <taxon>Vertebrata</taxon>
        <taxon>Euteleostomi</taxon>
        <taxon>Mammalia</taxon>
        <taxon>Eutheria</taxon>
        <taxon>Laurasiatheria</taxon>
        <taxon>Artiodactyla</taxon>
        <taxon>Ruminantia</taxon>
        <taxon>Pecora</taxon>
        <taxon>Cervidae</taxon>
        <taxon>Cervinae</taxon>
        <taxon>Cervus</taxon>
    </lineage>
</organism>
<keyword evidence="9 12" id="KW-0357">Heparan sulfate</keyword>
<evidence type="ECO:0000256" key="9">
    <source>
        <dbReference type="ARBA" id="ARBA00023207"/>
    </source>
</evidence>
<keyword evidence="4 12" id="KW-0336">GPI-anchor</keyword>
<dbReference type="GO" id="GO:0098552">
    <property type="term" value="C:side of membrane"/>
    <property type="evidence" value="ECO:0007669"/>
    <property type="project" value="UniProtKB-KW"/>
</dbReference>
<keyword evidence="7 12" id="KW-0472">Membrane</keyword>
<evidence type="ECO:0000256" key="5">
    <source>
        <dbReference type="ARBA" id="ARBA00022729"/>
    </source>
</evidence>
<keyword evidence="8" id="KW-0325">Glycoprotein</keyword>
<sequence>MVVEDVWAVSPLEHGPIFIPALTFIHLWQISVCVSRPAGLETEGRSCLTPTGLSLCALRYLPEIMNDGLTNQINNPEVDVDITRPDTFIRQQIMALRVMTNKLKNAYNGNDVNFQDTSDESSGSGSGSGCMDDVCPTEFEFVTTEAPAVDPDRREVDSSASQPGHSLLSGSLACVALALQSLCR</sequence>
<evidence type="ECO:0000256" key="2">
    <source>
        <dbReference type="ARBA" id="ARBA00010260"/>
    </source>
</evidence>
<proteinExistence type="inferred from homology"/>
<evidence type="ECO:0000256" key="7">
    <source>
        <dbReference type="ARBA" id="ARBA00023136"/>
    </source>
</evidence>
<dbReference type="GO" id="GO:0005576">
    <property type="term" value="C:extracellular region"/>
    <property type="evidence" value="ECO:0007669"/>
    <property type="project" value="TreeGrafter"/>
</dbReference>
<dbReference type="GO" id="GO:0009986">
    <property type="term" value="C:cell surface"/>
    <property type="evidence" value="ECO:0007669"/>
    <property type="project" value="TreeGrafter"/>
</dbReference>
<evidence type="ECO:0000256" key="4">
    <source>
        <dbReference type="ARBA" id="ARBA00022622"/>
    </source>
</evidence>
<dbReference type="GO" id="GO:0016477">
    <property type="term" value="P:cell migration"/>
    <property type="evidence" value="ECO:0007669"/>
    <property type="project" value="TreeGrafter"/>
</dbReference>
<keyword evidence="10 12" id="KW-0449">Lipoprotein</keyword>
<dbReference type="PANTHER" id="PTHR10822">
    <property type="entry name" value="GLYPICAN"/>
    <property type="match status" value="1"/>
</dbReference>
<reference evidence="14 15" key="1">
    <citation type="journal article" date="2018" name="Mol. Genet. Genomics">
        <title>The red deer Cervus elaphus genome CerEla1.0: sequencing, annotating, genes, and chromosomes.</title>
        <authorList>
            <person name="Bana N.A."/>
            <person name="Nyiri A."/>
            <person name="Nagy J."/>
            <person name="Frank K."/>
            <person name="Nagy T."/>
            <person name="Steger V."/>
            <person name="Schiller M."/>
            <person name="Lakatos P."/>
            <person name="Sugar L."/>
            <person name="Horn P."/>
            <person name="Barta E."/>
            <person name="Orosz L."/>
        </authorList>
    </citation>
    <scope>NUCLEOTIDE SEQUENCE [LARGE SCALE GENOMIC DNA]</scope>
    <source>
        <strain evidence="14">Hungarian</strain>
    </source>
</reference>
<keyword evidence="5" id="KW-0732">Signal</keyword>
<feature type="region of interest" description="Disordered" evidence="13">
    <location>
        <begin position="109"/>
        <end position="130"/>
    </location>
</feature>
<evidence type="ECO:0000313" key="15">
    <source>
        <dbReference type="Proteomes" id="UP000242450"/>
    </source>
</evidence>
<dbReference type="OrthoDB" id="10010764at2759"/>
<evidence type="ECO:0000256" key="13">
    <source>
        <dbReference type="SAM" id="MobiDB-lite"/>
    </source>
</evidence>
<comment type="function">
    <text evidence="12">Cell surface proteoglycan.</text>
</comment>
<dbReference type="EMBL" id="MKHE01000030">
    <property type="protein sequence ID" value="OWK00973.1"/>
    <property type="molecule type" value="Genomic_DNA"/>
</dbReference>
<evidence type="ECO:0000256" key="8">
    <source>
        <dbReference type="ARBA" id="ARBA00023180"/>
    </source>
</evidence>
<keyword evidence="3" id="KW-1003">Cell membrane</keyword>
<gene>
    <name evidence="14" type="ORF">Celaphus_00016714</name>
</gene>
<evidence type="ECO:0000313" key="14">
    <source>
        <dbReference type="EMBL" id="OWK00973.1"/>
    </source>
</evidence>
<dbReference type="Pfam" id="PF01153">
    <property type="entry name" value="Glypican"/>
    <property type="match status" value="1"/>
</dbReference>
<accession>A0A212C4P4</accession>
<evidence type="ECO:0000256" key="12">
    <source>
        <dbReference type="RuleBase" id="RU003519"/>
    </source>
</evidence>
<dbReference type="GO" id="GO:0009966">
    <property type="term" value="P:regulation of signal transduction"/>
    <property type="evidence" value="ECO:0007669"/>
    <property type="project" value="InterPro"/>
</dbReference>
<dbReference type="Proteomes" id="UP000242450">
    <property type="component" value="Chromosome 30"/>
</dbReference>
<dbReference type="GO" id="GO:0098696">
    <property type="term" value="P:regulation of neurotransmitter receptor localization to postsynaptic specialization membrane"/>
    <property type="evidence" value="ECO:0007669"/>
    <property type="project" value="TreeGrafter"/>
</dbReference>